<evidence type="ECO:0000313" key="2">
    <source>
        <dbReference type="Proteomes" id="UP001283361"/>
    </source>
</evidence>
<gene>
    <name evidence="1" type="ORF">RRG08_061203</name>
</gene>
<protein>
    <submittedName>
        <fullName evidence="1">Uncharacterized protein</fullName>
    </submittedName>
</protein>
<reference evidence="1" key="1">
    <citation type="journal article" date="2023" name="G3 (Bethesda)">
        <title>A reference genome for the long-term kleptoplast-retaining sea slug Elysia crispata morphotype clarki.</title>
        <authorList>
            <person name="Eastman K.E."/>
            <person name="Pendleton A.L."/>
            <person name="Shaikh M.A."/>
            <person name="Suttiyut T."/>
            <person name="Ogas R."/>
            <person name="Tomko P."/>
            <person name="Gavelis G."/>
            <person name="Widhalm J.R."/>
            <person name="Wisecaver J.H."/>
        </authorList>
    </citation>
    <scope>NUCLEOTIDE SEQUENCE</scope>
    <source>
        <strain evidence="1">ECLA1</strain>
    </source>
</reference>
<evidence type="ECO:0000313" key="1">
    <source>
        <dbReference type="EMBL" id="KAK3772119.1"/>
    </source>
</evidence>
<name>A0AAE0ZMF5_9GAST</name>
<keyword evidence="2" id="KW-1185">Reference proteome</keyword>
<dbReference type="Proteomes" id="UP001283361">
    <property type="component" value="Unassembled WGS sequence"/>
</dbReference>
<accession>A0AAE0ZMF5</accession>
<sequence>MNTEGIKTSLHISEETNHLPHCSPSIPLLEPYGAGLGCDPDLNPALSFPSSSEFLHSPSRPHSRPFQRSSTFWWVFFFSRIGGKRPSCTSLTSPVRHRQTEPRARIPYQSARILVPKTLYEYSATSDHPEARAESQCEAILPYEVIRFQSPWGYEGQSLVRRSGIP</sequence>
<dbReference type="EMBL" id="JAWDGP010003660">
    <property type="protein sequence ID" value="KAK3772119.1"/>
    <property type="molecule type" value="Genomic_DNA"/>
</dbReference>
<proteinExistence type="predicted"/>
<organism evidence="1 2">
    <name type="scientific">Elysia crispata</name>
    <name type="common">lettuce slug</name>
    <dbReference type="NCBI Taxonomy" id="231223"/>
    <lineage>
        <taxon>Eukaryota</taxon>
        <taxon>Metazoa</taxon>
        <taxon>Spiralia</taxon>
        <taxon>Lophotrochozoa</taxon>
        <taxon>Mollusca</taxon>
        <taxon>Gastropoda</taxon>
        <taxon>Heterobranchia</taxon>
        <taxon>Euthyneura</taxon>
        <taxon>Panpulmonata</taxon>
        <taxon>Sacoglossa</taxon>
        <taxon>Placobranchoidea</taxon>
        <taxon>Plakobranchidae</taxon>
        <taxon>Elysia</taxon>
    </lineage>
</organism>
<dbReference type="AlphaFoldDB" id="A0AAE0ZMF5"/>
<comment type="caution">
    <text evidence="1">The sequence shown here is derived from an EMBL/GenBank/DDBJ whole genome shotgun (WGS) entry which is preliminary data.</text>
</comment>